<keyword evidence="1" id="KW-1133">Transmembrane helix</keyword>
<comment type="caution">
    <text evidence="2">The sequence shown here is derived from an EMBL/GenBank/DDBJ whole genome shotgun (WGS) entry which is preliminary data.</text>
</comment>
<keyword evidence="3" id="KW-1185">Reference proteome</keyword>
<dbReference type="EMBL" id="MNCJ02000327">
    <property type="protein sequence ID" value="KAF5776607.1"/>
    <property type="molecule type" value="Genomic_DNA"/>
</dbReference>
<evidence type="ECO:0000313" key="3">
    <source>
        <dbReference type="Proteomes" id="UP000215914"/>
    </source>
</evidence>
<accession>A0A9K3HD83</accession>
<reference evidence="2" key="2">
    <citation type="submission" date="2020-06" db="EMBL/GenBank/DDBJ databases">
        <title>Helianthus annuus Genome sequencing and assembly Release 2.</title>
        <authorList>
            <person name="Gouzy J."/>
            <person name="Langlade N."/>
            <person name="Munos S."/>
        </authorList>
    </citation>
    <scope>NUCLEOTIDE SEQUENCE</scope>
    <source>
        <tissue evidence="2">Leaves</tissue>
    </source>
</reference>
<sequence>MDTAPWWAMEASTCLSFLLLPGHAPVFAGHGACSDSVSFFLLWEVPLRVRAVYFCSFSCIYGKISGLFASFVILSSFHPENTKGRQKHSFSNISTKKGLVLCLN</sequence>
<evidence type="ECO:0000313" key="2">
    <source>
        <dbReference type="EMBL" id="KAF5776607.1"/>
    </source>
</evidence>
<protein>
    <submittedName>
        <fullName evidence="2">Uncharacterized protein</fullName>
    </submittedName>
</protein>
<dbReference type="Proteomes" id="UP000215914">
    <property type="component" value="Unassembled WGS sequence"/>
</dbReference>
<reference evidence="2" key="1">
    <citation type="journal article" date="2017" name="Nature">
        <title>The sunflower genome provides insights into oil metabolism, flowering and Asterid evolution.</title>
        <authorList>
            <person name="Badouin H."/>
            <person name="Gouzy J."/>
            <person name="Grassa C.J."/>
            <person name="Murat F."/>
            <person name="Staton S.E."/>
            <person name="Cottret L."/>
            <person name="Lelandais-Briere C."/>
            <person name="Owens G.L."/>
            <person name="Carrere S."/>
            <person name="Mayjonade B."/>
            <person name="Legrand L."/>
            <person name="Gill N."/>
            <person name="Kane N.C."/>
            <person name="Bowers J.E."/>
            <person name="Hubner S."/>
            <person name="Bellec A."/>
            <person name="Berard A."/>
            <person name="Berges H."/>
            <person name="Blanchet N."/>
            <person name="Boniface M.C."/>
            <person name="Brunel D."/>
            <person name="Catrice O."/>
            <person name="Chaidir N."/>
            <person name="Claudel C."/>
            <person name="Donnadieu C."/>
            <person name="Faraut T."/>
            <person name="Fievet G."/>
            <person name="Helmstetter N."/>
            <person name="King M."/>
            <person name="Knapp S.J."/>
            <person name="Lai Z."/>
            <person name="Le Paslier M.C."/>
            <person name="Lippi Y."/>
            <person name="Lorenzon L."/>
            <person name="Mandel J.R."/>
            <person name="Marage G."/>
            <person name="Marchand G."/>
            <person name="Marquand E."/>
            <person name="Bret-Mestries E."/>
            <person name="Morien E."/>
            <person name="Nambeesan S."/>
            <person name="Nguyen T."/>
            <person name="Pegot-Espagnet P."/>
            <person name="Pouilly N."/>
            <person name="Raftis F."/>
            <person name="Sallet E."/>
            <person name="Schiex T."/>
            <person name="Thomas J."/>
            <person name="Vandecasteele C."/>
            <person name="Vares D."/>
            <person name="Vear F."/>
            <person name="Vautrin S."/>
            <person name="Crespi M."/>
            <person name="Mangin B."/>
            <person name="Burke J.M."/>
            <person name="Salse J."/>
            <person name="Munos S."/>
            <person name="Vincourt P."/>
            <person name="Rieseberg L.H."/>
            <person name="Langlade N.B."/>
        </authorList>
    </citation>
    <scope>NUCLEOTIDE SEQUENCE</scope>
    <source>
        <tissue evidence="2">Leaves</tissue>
    </source>
</reference>
<keyword evidence="1" id="KW-0812">Transmembrane</keyword>
<proteinExistence type="predicted"/>
<dbReference type="AlphaFoldDB" id="A0A9K3HD83"/>
<name>A0A9K3HD83_HELAN</name>
<gene>
    <name evidence="2" type="ORF">HanXRQr2_Chr12g0526121</name>
</gene>
<organism evidence="2 3">
    <name type="scientific">Helianthus annuus</name>
    <name type="common">Common sunflower</name>
    <dbReference type="NCBI Taxonomy" id="4232"/>
    <lineage>
        <taxon>Eukaryota</taxon>
        <taxon>Viridiplantae</taxon>
        <taxon>Streptophyta</taxon>
        <taxon>Embryophyta</taxon>
        <taxon>Tracheophyta</taxon>
        <taxon>Spermatophyta</taxon>
        <taxon>Magnoliopsida</taxon>
        <taxon>eudicotyledons</taxon>
        <taxon>Gunneridae</taxon>
        <taxon>Pentapetalae</taxon>
        <taxon>asterids</taxon>
        <taxon>campanulids</taxon>
        <taxon>Asterales</taxon>
        <taxon>Asteraceae</taxon>
        <taxon>Asteroideae</taxon>
        <taxon>Heliantheae alliance</taxon>
        <taxon>Heliantheae</taxon>
        <taxon>Helianthus</taxon>
    </lineage>
</organism>
<keyword evidence="1" id="KW-0472">Membrane</keyword>
<evidence type="ECO:0000256" key="1">
    <source>
        <dbReference type="SAM" id="Phobius"/>
    </source>
</evidence>
<dbReference type="Gramene" id="mRNA:HanXRQr2_Chr12g0526121">
    <property type="protein sequence ID" value="CDS:HanXRQr2_Chr12g0526121.1"/>
    <property type="gene ID" value="HanXRQr2_Chr12g0526121"/>
</dbReference>
<feature type="transmembrane region" description="Helical" evidence="1">
    <location>
        <begin position="52"/>
        <end position="77"/>
    </location>
</feature>